<dbReference type="Gene3D" id="3.60.21.10">
    <property type="match status" value="1"/>
</dbReference>
<dbReference type="PRINTS" id="PR00114">
    <property type="entry name" value="STPHPHTASE"/>
</dbReference>
<evidence type="ECO:0000259" key="2">
    <source>
        <dbReference type="PROSITE" id="PS00125"/>
    </source>
</evidence>
<dbReference type="AlphaFoldDB" id="A0AA36C966"/>
<evidence type="ECO:0000313" key="4">
    <source>
        <dbReference type="Proteomes" id="UP001177023"/>
    </source>
</evidence>
<comment type="caution">
    <text evidence="3">The sequence shown here is derived from an EMBL/GenBank/DDBJ whole genome shotgun (WGS) entry which is preliminary data.</text>
</comment>
<name>A0AA36C966_9BILA</name>
<accession>A0AA36C966</accession>
<dbReference type="PANTHER" id="PTHR11668">
    <property type="entry name" value="SERINE/THREONINE PROTEIN PHOSPHATASE"/>
    <property type="match status" value="1"/>
</dbReference>
<dbReference type="CDD" id="cd00144">
    <property type="entry name" value="MPP_PPP_family"/>
    <property type="match status" value="1"/>
</dbReference>
<dbReference type="InterPro" id="IPR050341">
    <property type="entry name" value="PP1_catalytic_subunit"/>
</dbReference>
<feature type="domain" description="Serine/threonine specific protein phosphatases" evidence="2">
    <location>
        <begin position="214"/>
        <end position="219"/>
    </location>
</feature>
<dbReference type="PROSITE" id="PS00125">
    <property type="entry name" value="SER_THR_PHOSPHATASE"/>
    <property type="match status" value="1"/>
</dbReference>
<comment type="catalytic activity">
    <reaction evidence="1">
        <text>O-phospho-L-threonyl-[protein] + H2O = L-threonyl-[protein] + phosphate</text>
        <dbReference type="Rhea" id="RHEA:47004"/>
        <dbReference type="Rhea" id="RHEA-COMP:11060"/>
        <dbReference type="Rhea" id="RHEA-COMP:11605"/>
        <dbReference type="ChEBI" id="CHEBI:15377"/>
        <dbReference type="ChEBI" id="CHEBI:30013"/>
        <dbReference type="ChEBI" id="CHEBI:43474"/>
        <dbReference type="ChEBI" id="CHEBI:61977"/>
        <dbReference type="EC" id="3.1.3.16"/>
    </reaction>
</comment>
<dbReference type="InterPro" id="IPR006186">
    <property type="entry name" value="Ser/Thr-sp_prot-phosphatase"/>
</dbReference>
<dbReference type="SMART" id="SM00156">
    <property type="entry name" value="PP2Ac"/>
    <property type="match status" value="1"/>
</dbReference>
<keyword evidence="1" id="KW-0378">Hydrolase</keyword>
<dbReference type="PANTHER" id="PTHR11668:SF496">
    <property type="entry name" value="SERINE_THREONINE-PROTEIN PHOSPHATASE"/>
    <property type="match status" value="1"/>
</dbReference>
<dbReference type="EMBL" id="CATQJA010000839">
    <property type="protein sequence ID" value="CAJ0564255.1"/>
    <property type="molecule type" value="Genomic_DNA"/>
</dbReference>
<protein>
    <recommendedName>
        <fullName evidence="1">Serine/threonine-protein phosphatase</fullName>
        <ecNumber evidence="1">3.1.3.16</ecNumber>
    </recommendedName>
</protein>
<reference evidence="3" key="1">
    <citation type="submission" date="2023-06" db="EMBL/GenBank/DDBJ databases">
        <authorList>
            <person name="Delattre M."/>
        </authorList>
    </citation>
    <scope>NUCLEOTIDE SEQUENCE</scope>
    <source>
        <strain evidence="3">AF72</strain>
    </source>
</reference>
<comment type="similarity">
    <text evidence="1">Belongs to the PPP phosphatase family.</text>
</comment>
<dbReference type="InterPro" id="IPR004843">
    <property type="entry name" value="Calcineurin-like_PHP"/>
</dbReference>
<sequence length="437" mass="49408">MKAPSKIVNLAEGQYKLITTNIEGGHMAHLEKMTKGTPRPIKRQPGRYDLAARGLALRMDIEKFKAWKSKQPPRPKEKPALTVTGNDPQTREIALKIIAKLSSEDYLAMDNKEPYYTPDGDAIHSLYLELEDIFKEEYGVARPQGRTIVVGDLHGNFNDLWRIIHAWLSDVVDQGPKQNIIFLGDIVDRGPRQLECLILILAYKAVFPKQVFIVRGNHEESDTCEDFQADMLARGYSDEAEQAIKLLLDLFEKLPSLGVIDGRILCMHGMLAVELTKEDLAVQADLSPAHFSDMARNMRWNDPSEEVVRISPNTSRGGGQLWPPKKIEETIEMLGIDFVLRGHQMMTNGVRRFANLPLATVFSSSFYCDEKNLGAVLFVDPEKNAIVPIFIVNMNDKIETQDAFDKRLAEGWKAKDYTATKEQTKMAKPNVKKNKKK</sequence>
<evidence type="ECO:0000313" key="3">
    <source>
        <dbReference type="EMBL" id="CAJ0564255.1"/>
    </source>
</evidence>
<dbReference type="Pfam" id="PF00149">
    <property type="entry name" value="Metallophos"/>
    <property type="match status" value="1"/>
</dbReference>
<dbReference type="InterPro" id="IPR029052">
    <property type="entry name" value="Metallo-depent_PP-like"/>
</dbReference>
<keyword evidence="4" id="KW-1185">Reference proteome</keyword>
<dbReference type="GO" id="GO:0004722">
    <property type="term" value="F:protein serine/threonine phosphatase activity"/>
    <property type="evidence" value="ECO:0007669"/>
    <property type="project" value="UniProtKB-EC"/>
</dbReference>
<gene>
    <name evidence="3" type="ORF">MSPICULIGERA_LOCUS2938</name>
</gene>
<dbReference type="EC" id="3.1.3.16" evidence="1"/>
<evidence type="ECO:0000256" key="1">
    <source>
        <dbReference type="RuleBase" id="RU004273"/>
    </source>
</evidence>
<proteinExistence type="inferred from homology"/>
<feature type="non-terminal residue" evidence="3">
    <location>
        <position position="1"/>
    </location>
</feature>
<dbReference type="SUPFAM" id="SSF56300">
    <property type="entry name" value="Metallo-dependent phosphatases"/>
    <property type="match status" value="1"/>
</dbReference>
<dbReference type="Proteomes" id="UP001177023">
    <property type="component" value="Unassembled WGS sequence"/>
</dbReference>
<organism evidence="3 4">
    <name type="scientific">Mesorhabditis spiculigera</name>
    <dbReference type="NCBI Taxonomy" id="96644"/>
    <lineage>
        <taxon>Eukaryota</taxon>
        <taxon>Metazoa</taxon>
        <taxon>Ecdysozoa</taxon>
        <taxon>Nematoda</taxon>
        <taxon>Chromadorea</taxon>
        <taxon>Rhabditida</taxon>
        <taxon>Rhabditina</taxon>
        <taxon>Rhabditomorpha</taxon>
        <taxon>Rhabditoidea</taxon>
        <taxon>Rhabditidae</taxon>
        <taxon>Mesorhabditinae</taxon>
        <taxon>Mesorhabditis</taxon>
    </lineage>
</organism>